<feature type="domain" description="DUF7702" evidence="2">
    <location>
        <begin position="76"/>
        <end position="218"/>
    </location>
</feature>
<feature type="transmembrane region" description="Helical" evidence="1">
    <location>
        <begin position="192"/>
        <end position="216"/>
    </location>
</feature>
<feature type="transmembrane region" description="Helical" evidence="1">
    <location>
        <begin position="12"/>
        <end position="30"/>
    </location>
</feature>
<keyword evidence="4" id="KW-1185">Reference proteome</keyword>
<dbReference type="RefSeq" id="XP_022485508.1">
    <property type="nucleotide sequence ID" value="XM_022634621.1"/>
</dbReference>
<gene>
    <name evidence="3" type="ORF">PENARI_c018G08816</name>
</gene>
<dbReference type="PANTHER" id="PTHR42109:SF2">
    <property type="entry name" value="INTEGRAL MEMBRANE PROTEIN"/>
    <property type="match status" value="1"/>
</dbReference>
<evidence type="ECO:0000259" key="2">
    <source>
        <dbReference type="Pfam" id="PF24800"/>
    </source>
</evidence>
<dbReference type="Pfam" id="PF24800">
    <property type="entry name" value="DUF7702"/>
    <property type="match status" value="1"/>
</dbReference>
<comment type="caution">
    <text evidence="3">The sequence shown here is derived from an EMBL/GenBank/DDBJ whole genome shotgun (WGS) entry which is preliminary data.</text>
</comment>
<keyword evidence="1" id="KW-1133">Transmembrane helix</keyword>
<proteinExistence type="predicted"/>
<dbReference type="STRING" id="1835702.A0A1F5LAV1"/>
<protein>
    <recommendedName>
        <fullName evidence="2">DUF7702 domain-containing protein</fullName>
    </recommendedName>
</protein>
<feature type="transmembrane region" description="Helical" evidence="1">
    <location>
        <begin position="80"/>
        <end position="104"/>
    </location>
</feature>
<dbReference type="PANTHER" id="PTHR42109">
    <property type="entry name" value="UNPLACED GENOMIC SCAFFOLD UM_SCAF_CONTIG_1.265, WHOLE GENOME SHOTGUN SEQUENCE"/>
    <property type="match status" value="1"/>
</dbReference>
<dbReference type="EMBL" id="LXJU01000018">
    <property type="protein sequence ID" value="OGE50059.1"/>
    <property type="molecule type" value="Genomic_DNA"/>
</dbReference>
<evidence type="ECO:0000313" key="4">
    <source>
        <dbReference type="Proteomes" id="UP000177622"/>
    </source>
</evidence>
<dbReference type="OrthoDB" id="2560628at2759"/>
<evidence type="ECO:0000313" key="3">
    <source>
        <dbReference type="EMBL" id="OGE50059.1"/>
    </source>
</evidence>
<feature type="transmembrane region" description="Helical" evidence="1">
    <location>
        <begin position="124"/>
        <end position="144"/>
    </location>
</feature>
<accession>A0A1F5LAV1</accession>
<dbReference type="InterPro" id="IPR056119">
    <property type="entry name" value="DUF7702"/>
</dbReference>
<sequence length="232" mass="26165">MGSVTYHNGISILELIAYLPSFFVANSLVYRHGPLDWSLYNSCNLQFYRIVPTPDGMLRSTFKGKPFLTGNRNESMSRPLIHMFAFTFFRAVTIGALLFTVSGLTWNMTLDVLKHPNVVVKVGMILYLVSWFIMCMFLGILFLYHSSIKNGENLTLVAVAISAPFILVRIIYAILLFFLANSTFNMTDGSNTVQLVMSVFDELIVVFVCLAVGFTLRVREKHWEPVPGLEVA</sequence>
<feature type="transmembrane region" description="Helical" evidence="1">
    <location>
        <begin position="156"/>
        <end position="180"/>
    </location>
</feature>
<reference evidence="3 4" key="1">
    <citation type="journal article" date="2016" name="Sci. Rep.">
        <title>Penicillium arizonense, a new, genome sequenced fungal species, reveals a high chemical diversity in secreted metabolites.</title>
        <authorList>
            <person name="Grijseels S."/>
            <person name="Nielsen J.C."/>
            <person name="Randelovic M."/>
            <person name="Nielsen J."/>
            <person name="Nielsen K.F."/>
            <person name="Workman M."/>
            <person name="Frisvad J.C."/>
        </authorList>
    </citation>
    <scope>NUCLEOTIDE SEQUENCE [LARGE SCALE GENOMIC DNA]</scope>
    <source>
        <strain evidence="3 4">CBS 141311</strain>
    </source>
</reference>
<keyword evidence="1" id="KW-0812">Transmembrane</keyword>
<dbReference type="Proteomes" id="UP000177622">
    <property type="component" value="Unassembled WGS sequence"/>
</dbReference>
<dbReference type="GeneID" id="34579355"/>
<dbReference type="AlphaFoldDB" id="A0A1F5LAV1"/>
<name>A0A1F5LAV1_PENAI</name>
<evidence type="ECO:0000256" key="1">
    <source>
        <dbReference type="SAM" id="Phobius"/>
    </source>
</evidence>
<organism evidence="3 4">
    <name type="scientific">Penicillium arizonense</name>
    <dbReference type="NCBI Taxonomy" id="1835702"/>
    <lineage>
        <taxon>Eukaryota</taxon>
        <taxon>Fungi</taxon>
        <taxon>Dikarya</taxon>
        <taxon>Ascomycota</taxon>
        <taxon>Pezizomycotina</taxon>
        <taxon>Eurotiomycetes</taxon>
        <taxon>Eurotiomycetidae</taxon>
        <taxon>Eurotiales</taxon>
        <taxon>Aspergillaceae</taxon>
        <taxon>Penicillium</taxon>
    </lineage>
</organism>
<keyword evidence="1" id="KW-0472">Membrane</keyword>